<evidence type="ECO:0000256" key="2">
    <source>
        <dbReference type="ARBA" id="ARBA00023180"/>
    </source>
</evidence>
<evidence type="ECO:0000313" key="5">
    <source>
        <dbReference type="EMBL" id="OCA18360.1"/>
    </source>
</evidence>
<dbReference type="InterPro" id="IPR050831">
    <property type="entry name" value="CEA_cell_adhesion"/>
</dbReference>
<feature type="domain" description="Ig-like" evidence="4">
    <location>
        <begin position="441"/>
        <end position="521"/>
    </location>
</feature>
<feature type="domain" description="Ig-like" evidence="4">
    <location>
        <begin position="137"/>
        <end position="215"/>
    </location>
</feature>
<dbReference type="PROSITE" id="PS50835">
    <property type="entry name" value="IG_LIKE"/>
    <property type="match status" value="2"/>
</dbReference>
<protein>
    <recommendedName>
        <fullName evidence="4">Ig-like domain-containing protein</fullName>
    </recommendedName>
</protein>
<gene>
    <name evidence="5" type="ORF">XENTR_v90025772mg</name>
</gene>
<accession>A0A1B8Y5X5</accession>
<dbReference type="InterPro" id="IPR013783">
    <property type="entry name" value="Ig-like_fold"/>
</dbReference>
<keyword evidence="1" id="KW-0732">Signal</keyword>
<reference evidence="5" key="1">
    <citation type="submission" date="2009-11" db="EMBL/GenBank/DDBJ databases">
        <authorList>
            <consortium name="US DOE Joint Genome Institute (JGI-PGF)"/>
            <person name="Ottilar R."/>
            <person name="Schmutz J."/>
            <person name="Salamov A."/>
            <person name="Cheng J.F."/>
            <person name="Lucas S."/>
            <person name="Pitluck S."/>
            <person name="Gundlach H."/>
            <person name="Guo Y."/>
            <person name="Haberer G."/>
            <person name="Nasrallah J."/>
            <person name="Mayer K.F.X."/>
            <person name="van de Peer Y."/>
            <person name="Weigel D."/>
            <person name="Grigoriev I.V."/>
        </authorList>
    </citation>
    <scope>NUCLEOTIDE SEQUENCE</scope>
    <source>
        <strain evidence="5">Nigerian</strain>
    </source>
</reference>
<sequence>MIGIWRFFSENHRDFFVTNTICAKKPLLYLPHCSTSDSQWVAVSSYIEVCGFTCNEFGVYQLDRSPPAPILELVCPDKSARPHVRIYNPYTERVFVNETSGCCLIRNAQRSDTGDYVLEWTGKNKWIRTAKCQVIDPVCVTNISARHNGENVSVSVSYSGEEATVVWAWNGGALPERHQLSDSNKTLTVPSTDTGTFTVLVSNPVSNSSAHYNLTLPGTVLLCSAHCSLGSENVQWVPVSSDLRICGLTCESLGIYTLDLAPDKPILDFASDKSLRIYSMYDTRINLNVSMGCCSIANAGKSDRGDYVLYFYGTDRKKRLATQATIWVIALLYLPHCSTSDSQWVAVSSYIEVCGFTCNEFGVYQLDRSPPAPILELVCPDKSARPHVRIYNPYIERVFVNETSGCCLIRNAQRSDTGDYVLEWTGKNKWIRTAKYLVIDPVCVTNISARHNGENVSVSVSYSGEEATVVWAWNGGALPERHQLSDSNKTLTVPSTDTGTFTALVSNPVSHSSAHYNLTLT</sequence>
<dbReference type="InterPro" id="IPR036179">
    <property type="entry name" value="Ig-like_dom_sf"/>
</dbReference>
<evidence type="ECO:0000259" key="4">
    <source>
        <dbReference type="PROSITE" id="PS50835"/>
    </source>
</evidence>
<organism evidence="5">
    <name type="scientific">Xenopus tropicalis</name>
    <name type="common">Western clawed frog</name>
    <name type="synonym">Silurana tropicalis</name>
    <dbReference type="NCBI Taxonomy" id="8364"/>
    <lineage>
        <taxon>Eukaryota</taxon>
        <taxon>Metazoa</taxon>
        <taxon>Chordata</taxon>
        <taxon>Craniata</taxon>
        <taxon>Vertebrata</taxon>
        <taxon>Euteleostomi</taxon>
        <taxon>Amphibia</taxon>
        <taxon>Batrachia</taxon>
        <taxon>Anura</taxon>
        <taxon>Pipoidea</taxon>
        <taxon>Pipidae</taxon>
        <taxon>Xenopodinae</taxon>
        <taxon>Xenopus</taxon>
        <taxon>Silurana</taxon>
    </lineage>
</organism>
<evidence type="ECO:0000256" key="1">
    <source>
        <dbReference type="ARBA" id="ARBA00022729"/>
    </source>
</evidence>
<dbReference type="PANTHER" id="PTHR44427">
    <property type="entry name" value="CARCINOEMBRYONIC ANTIGEN-RELATED CELL ADHESION MOLECULE 19"/>
    <property type="match status" value="1"/>
</dbReference>
<dbReference type="EMBL" id="KV460424">
    <property type="protein sequence ID" value="OCA18360.1"/>
    <property type="molecule type" value="Genomic_DNA"/>
</dbReference>
<name>A0A1B8Y5X5_XENTR</name>
<dbReference type="InterPro" id="IPR007110">
    <property type="entry name" value="Ig-like_dom"/>
</dbReference>
<keyword evidence="3" id="KW-0393">Immunoglobulin domain</keyword>
<reference evidence="5" key="2">
    <citation type="journal article" date="2010" name="Science">
        <title>The genome of the Western clawed frog Xenopus tropicalis.</title>
        <authorList>
            <person name="Hellsten U."/>
            <person name="Harland R.M."/>
            <person name="Gilchrist M.J."/>
            <person name="Hendrix D."/>
            <person name="Jurka J."/>
            <person name="Kapitonov V."/>
            <person name="Ovcharenko I."/>
            <person name="Putnam N.H."/>
            <person name="Shu S."/>
            <person name="Taher L."/>
            <person name="Blitz I.L."/>
            <person name="Blumberg B."/>
            <person name="Dichmann D.S."/>
            <person name="Dubchak I."/>
            <person name="Amaya E."/>
            <person name="Detter J.C."/>
            <person name="Fletcher R."/>
            <person name="Gerhard D.S."/>
            <person name="Goodstein D."/>
            <person name="Graves T."/>
            <person name="Grigoriev I.V."/>
            <person name="Grimwood J."/>
            <person name="Kawashima T."/>
            <person name="Lindquist E."/>
            <person name="Lucas S.M."/>
            <person name="Mead P.E."/>
            <person name="Mitros T."/>
            <person name="Ogino H."/>
            <person name="Ohta Y."/>
            <person name="Poliakov A.V."/>
            <person name="Pollet N."/>
            <person name="Robert J."/>
            <person name="Salamov A."/>
            <person name="Sater A.K."/>
            <person name="Schmutz J."/>
            <person name="Terry A."/>
            <person name="Vize P.D."/>
            <person name="Warren W.C."/>
            <person name="Wells D."/>
            <person name="Wills A."/>
            <person name="Wilson R.K."/>
            <person name="Zimmerman L.B."/>
            <person name="Zorn A.M."/>
            <person name="Grainger R."/>
            <person name="Grammer T."/>
            <person name="Khokha M.K."/>
            <person name="Richardson P.M."/>
            <person name="Rokhsar D.S."/>
        </authorList>
    </citation>
    <scope>NUCLEOTIDE SEQUENCE [LARGE SCALE GENOMIC DNA]</scope>
    <source>
        <strain evidence="5">Nigerian</strain>
    </source>
</reference>
<evidence type="ECO:0000256" key="3">
    <source>
        <dbReference type="ARBA" id="ARBA00023319"/>
    </source>
</evidence>
<keyword evidence="2" id="KW-0325">Glycoprotein</keyword>
<proteinExistence type="predicted"/>
<dbReference type="SUPFAM" id="SSF48726">
    <property type="entry name" value="Immunoglobulin"/>
    <property type="match status" value="2"/>
</dbReference>
<feature type="non-terminal residue" evidence="5">
    <location>
        <position position="521"/>
    </location>
</feature>
<dbReference type="PANTHER" id="PTHR44427:SF1">
    <property type="entry name" value="CARCINOEMBRYONIC ANTIGEN-RELATED CELL ADHESION MOLECULE 1"/>
    <property type="match status" value="1"/>
</dbReference>
<dbReference type="AlphaFoldDB" id="A0A1B8Y5X5"/>
<reference evidence="5" key="3">
    <citation type="submission" date="2016-05" db="EMBL/GenBank/DDBJ databases">
        <title>WGS assembly of Xenopus tropicalis.</title>
        <authorList>
            <person name="Sessions A."/>
            <person name="Jenkins J."/>
            <person name="Mitros T."/>
            <person name="Lyons J.T."/>
            <person name="Dichmann D.S."/>
            <person name="Robert J."/>
            <person name="Harland R.M."/>
            <person name="Rokhsar D.S."/>
        </authorList>
    </citation>
    <scope>NUCLEOTIDE SEQUENCE</scope>
    <source>
        <strain evidence="5">Nigerian</strain>
    </source>
</reference>
<dbReference type="Gene3D" id="2.60.40.10">
    <property type="entry name" value="Immunoglobulins"/>
    <property type="match status" value="2"/>
</dbReference>